<evidence type="ECO:0000256" key="5">
    <source>
        <dbReference type="ARBA" id="ARBA00022989"/>
    </source>
</evidence>
<feature type="transmembrane region" description="Helical" evidence="7">
    <location>
        <begin position="222"/>
        <end position="243"/>
    </location>
</feature>
<keyword evidence="6 7" id="KW-0472">Membrane</keyword>
<dbReference type="Proteomes" id="UP000198604">
    <property type="component" value="Unassembled WGS sequence"/>
</dbReference>
<feature type="transmembrane region" description="Helical" evidence="7">
    <location>
        <begin position="6"/>
        <end position="22"/>
    </location>
</feature>
<feature type="transmembrane region" description="Helical" evidence="7">
    <location>
        <begin position="283"/>
        <end position="303"/>
    </location>
</feature>
<evidence type="ECO:0000256" key="4">
    <source>
        <dbReference type="ARBA" id="ARBA00022692"/>
    </source>
</evidence>
<sequence length="304" mass="32919">MGNIMVRAIGFISIIALGYFLKIKGALKKEDAKVLSTIVMNVTLPCALLSSVSAIKLGSSIFIPLALGLFMNLVMDSIGYWESRNKGMIAKTVGLVQISGYNIGTFTLPFVQAFFPASYLVPVILFDTSNALMVLGGNFTIAANLNRNKEAMTIGDIIRNLFGSVPFAVYILAFTLAAIGIQIPSSVLSITSIAGNANPFMAMFMLGIMIDFKLERQDIFDLFRLLALRIFVSGFAALVFYFVLPAPLIVRQMLVICVFSPISVVAPVYAMRLGSKSSQPANLNSLSILTNLIIMTILVLIFAS</sequence>
<dbReference type="Pfam" id="PF03547">
    <property type="entry name" value="Mem_trans"/>
    <property type="match status" value="1"/>
</dbReference>
<keyword evidence="4 7" id="KW-0812">Transmembrane</keyword>
<feature type="transmembrane region" description="Helical" evidence="7">
    <location>
        <begin position="157"/>
        <end position="181"/>
    </location>
</feature>
<dbReference type="PANTHER" id="PTHR36838">
    <property type="entry name" value="AUXIN EFFLUX CARRIER FAMILY PROTEIN"/>
    <property type="match status" value="1"/>
</dbReference>
<keyword evidence="2" id="KW-0813">Transport</keyword>
<keyword evidence="9" id="KW-1185">Reference proteome</keyword>
<feature type="transmembrane region" description="Helical" evidence="7">
    <location>
        <begin position="249"/>
        <end position="271"/>
    </location>
</feature>
<evidence type="ECO:0000313" key="9">
    <source>
        <dbReference type="Proteomes" id="UP000198604"/>
    </source>
</evidence>
<keyword evidence="5 7" id="KW-1133">Transmembrane helix</keyword>
<dbReference type="GO" id="GO:0055085">
    <property type="term" value="P:transmembrane transport"/>
    <property type="evidence" value="ECO:0007669"/>
    <property type="project" value="InterPro"/>
</dbReference>
<evidence type="ECO:0000313" key="8">
    <source>
        <dbReference type="EMBL" id="CQR25477.1"/>
    </source>
</evidence>
<gene>
    <name evidence="8" type="ORF">BN1356_01822</name>
</gene>
<dbReference type="InterPro" id="IPR004776">
    <property type="entry name" value="Mem_transp_PIN-like"/>
</dbReference>
<evidence type="ECO:0000256" key="7">
    <source>
        <dbReference type="SAM" id="Phobius"/>
    </source>
</evidence>
<dbReference type="PANTHER" id="PTHR36838:SF3">
    <property type="entry name" value="TRANSPORTER AUXIN EFFLUX CARRIER EC FAMILY"/>
    <property type="match status" value="1"/>
</dbReference>
<feature type="transmembrane region" description="Helical" evidence="7">
    <location>
        <begin position="61"/>
        <end position="81"/>
    </location>
</feature>
<evidence type="ECO:0000256" key="1">
    <source>
        <dbReference type="ARBA" id="ARBA00004141"/>
    </source>
</evidence>
<evidence type="ECO:0000256" key="3">
    <source>
        <dbReference type="ARBA" id="ARBA00022475"/>
    </source>
</evidence>
<evidence type="ECO:0000256" key="2">
    <source>
        <dbReference type="ARBA" id="ARBA00022448"/>
    </source>
</evidence>
<feature type="transmembrane region" description="Helical" evidence="7">
    <location>
        <begin position="187"/>
        <end position="210"/>
    </location>
</feature>
<feature type="transmembrane region" description="Helical" evidence="7">
    <location>
        <begin position="121"/>
        <end position="145"/>
    </location>
</feature>
<dbReference type="STRING" id="1608583.BN1356_01822"/>
<organism evidence="8 9">
    <name type="scientific">Streptococcus varani</name>
    <dbReference type="NCBI Taxonomy" id="1608583"/>
    <lineage>
        <taxon>Bacteria</taxon>
        <taxon>Bacillati</taxon>
        <taxon>Bacillota</taxon>
        <taxon>Bacilli</taxon>
        <taxon>Lactobacillales</taxon>
        <taxon>Streptococcaceae</taxon>
        <taxon>Streptococcus</taxon>
    </lineage>
</organism>
<name>A0A0E4H518_9STRE</name>
<keyword evidence="3" id="KW-1003">Cell membrane</keyword>
<comment type="subcellular location">
    <subcellularLocation>
        <location evidence="1">Membrane</location>
        <topology evidence="1">Multi-pass membrane protein</topology>
    </subcellularLocation>
</comment>
<feature type="transmembrane region" description="Helical" evidence="7">
    <location>
        <begin position="93"/>
        <end position="115"/>
    </location>
</feature>
<dbReference type="AlphaFoldDB" id="A0A0E4H518"/>
<accession>A0A0E4H518</accession>
<reference evidence="9" key="1">
    <citation type="submission" date="2015-03" db="EMBL/GenBank/DDBJ databases">
        <authorList>
            <person name="Urmite Genomes"/>
        </authorList>
    </citation>
    <scope>NUCLEOTIDE SEQUENCE [LARGE SCALE GENOMIC DNA]</scope>
    <source>
        <strain evidence="9">FF10</strain>
    </source>
</reference>
<dbReference type="GO" id="GO:0016020">
    <property type="term" value="C:membrane"/>
    <property type="evidence" value="ECO:0007669"/>
    <property type="project" value="UniProtKB-SubCell"/>
</dbReference>
<dbReference type="EMBL" id="CTEN01000004">
    <property type="protein sequence ID" value="CQR25477.1"/>
    <property type="molecule type" value="Genomic_DNA"/>
</dbReference>
<protein>
    <submittedName>
        <fullName evidence="8">Permease</fullName>
    </submittedName>
</protein>
<feature type="transmembrane region" description="Helical" evidence="7">
    <location>
        <begin position="34"/>
        <end position="55"/>
    </location>
</feature>
<proteinExistence type="predicted"/>
<evidence type="ECO:0000256" key="6">
    <source>
        <dbReference type="ARBA" id="ARBA00023136"/>
    </source>
</evidence>